<feature type="compositionally biased region" description="Basic and acidic residues" evidence="1">
    <location>
        <begin position="1"/>
        <end position="10"/>
    </location>
</feature>
<dbReference type="Pfam" id="PF03004">
    <property type="entry name" value="Transposase_24"/>
    <property type="match status" value="1"/>
</dbReference>
<dbReference type="AlphaFoldDB" id="A0A835CW45"/>
<evidence type="ECO:0000313" key="2">
    <source>
        <dbReference type="EMBL" id="KAF8364603.1"/>
    </source>
</evidence>
<dbReference type="Proteomes" id="UP000655225">
    <property type="component" value="Unassembled WGS sequence"/>
</dbReference>
<dbReference type="OrthoDB" id="1913335at2759"/>
<protein>
    <submittedName>
        <fullName evidence="2">Uncharacterized protein</fullName>
    </submittedName>
</protein>
<dbReference type="EMBL" id="JABCRI010001393">
    <property type="protein sequence ID" value="KAF8364603.1"/>
    <property type="molecule type" value="Genomic_DNA"/>
</dbReference>
<evidence type="ECO:0000313" key="3">
    <source>
        <dbReference type="Proteomes" id="UP000655225"/>
    </source>
</evidence>
<dbReference type="InterPro" id="IPR004252">
    <property type="entry name" value="Probable_transposase_24"/>
</dbReference>
<comment type="caution">
    <text evidence="2">The sequence shown here is derived from an EMBL/GenBank/DDBJ whole genome shotgun (WGS) entry which is preliminary data.</text>
</comment>
<name>A0A835CW45_TETSI</name>
<evidence type="ECO:0000256" key="1">
    <source>
        <dbReference type="SAM" id="MobiDB-lite"/>
    </source>
</evidence>
<gene>
    <name evidence="2" type="ORF">HHK36_033427</name>
</gene>
<sequence length="93" mass="10848">MSRRNKENRSQLRTTHKAGTRSYAQYRAAAQAQDLDGQEPDRMKMYHMMHVRRDGTFVDQASADFYTQMDELVSQHPEGTIPESLHGFFLEIK</sequence>
<feature type="region of interest" description="Disordered" evidence="1">
    <location>
        <begin position="1"/>
        <end position="22"/>
    </location>
</feature>
<proteinExistence type="predicted"/>
<keyword evidence="3" id="KW-1185">Reference proteome</keyword>
<organism evidence="2 3">
    <name type="scientific">Tetracentron sinense</name>
    <name type="common">Spur-leaf</name>
    <dbReference type="NCBI Taxonomy" id="13715"/>
    <lineage>
        <taxon>Eukaryota</taxon>
        <taxon>Viridiplantae</taxon>
        <taxon>Streptophyta</taxon>
        <taxon>Embryophyta</taxon>
        <taxon>Tracheophyta</taxon>
        <taxon>Spermatophyta</taxon>
        <taxon>Magnoliopsida</taxon>
        <taxon>Trochodendrales</taxon>
        <taxon>Trochodendraceae</taxon>
        <taxon>Tetracentron</taxon>
    </lineage>
</organism>
<accession>A0A835CW45</accession>
<reference evidence="2 3" key="1">
    <citation type="submission" date="2020-04" db="EMBL/GenBank/DDBJ databases">
        <title>Plant Genome Project.</title>
        <authorList>
            <person name="Zhang R.-G."/>
        </authorList>
    </citation>
    <scope>NUCLEOTIDE SEQUENCE [LARGE SCALE GENOMIC DNA]</scope>
    <source>
        <strain evidence="2">YNK0</strain>
        <tissue evidence="2">Leaf</tissue>
    </source>
</reference>